<dbReference type="SMART" id="SM00570">
    <property type="entry name" value="AWS"/>
    <property type="match status" value="1"/>
</dbReference>
<dbReference type="InterPro" id="IPR003616">
    <property type="entry name" value="Post-SET_dom"/>
</dbReference>
<evidence type="ECO:0000313" key="20">
    <source>
        <dbReference type="Proteomes" id="UP001143981"/>
    </source>
</evidence>
<dbReference type="Gene3D" id="2.20.70.10">
    <property type="match status" value="1"/>
</dbReference>
<dbReference type="InterPro" id="IPR046341">
    <property type="entry name" value="SET_dom_sf"/>
</dbReference>
<evidence type="ECO:0000313" key="19">
    <source>
        <dbReference type="EMBL" id="KAJ1733202.1"/>
    </source>
</evidence>
<dbReference type="PROSITE" id="PS50020">
    <property type="entry name" value="WW_DOMAIN_2"/>
    <property type="match status" value="1"/>
</dbReference>
<dbReference type="Pfam" id="PF08236">
    <property type="entry name" value="SRI"/>
    <property type="match status" value="1"/>
</dbReference>
<evidence type="ECO:0000256" key="5">
    <source>
        <dbReference type="ARBA" id="ARBA00022454"/>
    </source>
</evidence>
<dbReference type="SMART" id="SM00456">
    <property type="entry name" value="WW"/>
    <property type="match status" value="1"/>
</dbReference>
<organism evidence="19 20">
    <name type="scientific">Coemansia biformis</name>
    <dbReference type="NCBI Taxonomy" id="1286918"/>
    <lineage>
        <taxon>Eukaryota</taxon>
        <taxon>Fungi</taxon>
        <taxon>Fungi incertae sedis</taxon>
        <taxon>Zoopagomycota</taxon>
        <taxon>Kickxellomycotina</taxon>
        <taxon>Kickxellomycetes</taxon>
        <taxon>Kickxellales</taxon>
        <taxon>Kickxellaceae</taxon>
        <taxon>Coemansia</taxon>
    </lineage>
</organism>
<feature type="region of interest" description="Disordered" evidence="14">
    <location>
        <begin position="254"/>
        <end position="324"/>
    </location>
</feature>
<keyword evidence="7" id="KW-0808">Transferase</keyword>
<keyword evidence="20" id="KW-1185">Reference proteome</keyword>
<evidence type="ECO:0000256" key="4">
    <source>
        <dbReference type="ARBA" id="ARBA00012178"/>
    </source>
</evidence>
<comment type="catalytic activity">
    <reaction evidence="13">
        <text>L-lysyl(36)-[histone H3] + 3 S-adenosyl-L-methionine = N(6),N(6),N(6)-trimethyl-L-lysyl(36)-[histone H3] + 3 S-adenosyl-L-homocysteine + 3 H(+)</text>
        <dbReference type="Rhea" id="RHEA:60324"/>
        <dbReference type="Rhea" id="RHEA-COMP:9785"/>
        <dbReference type="Rhea" id="RHEA-COMP:15536"/>
        <dbReference type="ChEBI" id="CHEBI:15378"/>
        <dbReference type="ChEBI" id="CHEBI:29969"/>
        <dbReference type="ChEBI" id="CHEBI:57856"/>
        <dbReference type="ChEBI" id="CHEBI:59789"/>
        <dbReference type="ChEBI" id="CHEBI:61961"/>
        <dbReference type="EC" id="2.1.1.359"/>
    </reaction>
</comment>
<feature type="domain" description="Post-SET" evidence="17">
    <location>
        <begin position="232"/>
        <end position="248"/>
    </location>
</feature>
<comment type="caution">
    <text evidence="19">The sequence shown here is derived from an EMBL/GenBank/DDBJ whole genome shotgun (WGS) entry which is preliminary data.</text>
</comment>
<dbReference type="Pfam" id="PF00397">
    <property type="entry name" value="WW"/>
    <property type="match status" value="1"/>
</dbReference>
<evidence type="ECO:0000256" key="1">
    <source>
        <dbReference type="ARBA" id="ARBA00003901"/>
    </source>
</evidence>
<dbReference type="InterPro" id="IPR050777">
    <property type="entry name" value="SET2_Histone-Lys_MeTrsfase"/>
</dbReference>
<gene>
    <name evidence="19" type="ORF">LPJ61_001677</name>
</gene>
<keyword evidence="8" id="KW-0949">S-adenosyl-L-methionine</keyword>
<dbReference type="InterPro" id="IPR001214">
    <property type="entry name" value="SET_dom"/>
</dbReference>
<dbReference type="GO" id="GO:0006355">
    <property type="term" value="P:regulation of DNA-templated transcription"/>
    <property type="evidence" value="ECO:0007669"/>
    <property type="project" value="InterPro"/>
</dbReference>
<feature type="domain" description="SET" evidence="16">
    <location>
        <begin position="107"/>
        <end position="224"/>
    </location>
</feature>
<dbReference type="Proteomes" id="UP001143981">
    <property type="component" value="Unassembled WGS sequence"/>
</dbReference>
<protein>
    <recommendedName>
        <fullName evidence="4">[histone H3]-lysine(36) N-trimethyltransferase</fullName>
        <ecNumber evidence="4">2.1.1.359</ecNumber>
    </recommendedName>
    <alternativeName>
        <fullName evidence="12">SET domain-containing protein 2</fullName>
    </alternativeName>
</protein>
<feature type="compositionally biased region" description="Basic and acidic residues" evidence="14">
    <location>
        <begin position="649"/>
        <end position="664"/>
    </location>
</feature>
<evidence type="ECO:0000256" key="9">
    <source>
        <dbReference type="ARBA" id="ARBA00023015"/>
    </source>
</evidence>
<feature type="compositionally biased region" description="Low complexity" evidence="14">
    <location>
        <begin position="465"/>
        <end position="500"/>
    </location>
</feature>
<dbReference type="EC" id="2.1.1.359" evidence="4"/>
<dbReference type="GO" id="GO:0032259">
    <property type="term" value="P:methylation"/>
    <property type="evidence" value="ECO:0007669"/>
    <property type="project" value="UniProtKB-KW"/>
</dbReference>
<proteinExistence type="predicted"/>
<dbReference type="Gene3D" id="2.170.270.10">
    <property type="entry name" value="SET domain"/>
    <property type="match status" value="1"/>
</dbReference>
<dbReference type="GO" id="GO:0005634">
    <property type="term" value="C:nucleus"/>
    <property type="evidence" value="ECO:0007669"/>
    <property type="project" value="UniProtKB-SubCell"/>
</dbReference>
<feature type="compositionally biased region" description="Basic and acidic residues" evidence="14">
    <location>
        <begin position="525"/>
        <end position="549"/>
    </location>
</feature>
<keyword evidence="10" id="KW-0804">Transcription</keyword>
<dbReference type="PROSITE" id="PS50868">
    <property type="entry name" value="POST_SET"/>
    <property type="match status" value="1"/>
</dbReference>
<dbReference type="Gene3D" id="1.10.1740.100">
    <property type="entry name" value="Set2, Rpb1 interacting domain"/>
    <property type="match status" value="1"/>
</dbReference>
<dbReference type="PROSITE" id="PS01159">
    <property type="entry name" value="WW_DOMAIN_1"/>
    <property type="match status" value="1"/>
</dbReference>
<dbReference type="GO" id="GO:0005694">
    <property type="term" value="C:chromosome"/>
    <property type="evidence" value="ECO:0007669"/>
    <property type="project" value="UniProtKB-SubCell"/>
</dbReference>
<dbReference type="EMBL" id="JANBOI010000158">
    <property type="protein sequence ID" value="KAJ1733202.1"/>
    <property type="molecule type" value="Genomic_DNA"/>
</dbReference>
<feature type="compositionally biased region" description="Low complexity" evidence="14">
    <location>
        <begin position="783"/>
        <end position="792"/>
    </location>
</feature>
<evidence type="ECO:0000256" key="13">
    <source>
        <dbReference type="ARBA" id="ARBA00047545"/>
    </source>
</evidence>
<comment type="function">
    <text evidence="1">Histone methyltransferase that trimethylates histone H3 'Lys-36' forming H3K36me3. Involved in transcription elongation as well as in transcription repression.</text>
</comment>
<name>A0A9W7YFI3_9FUNG</name>
<evidence type="ECO:0000259" key="18">
    <source>
        <dbReference type="PROSITE" id="PS51215"/>
    </source>
</evidence>
<dbReference type="PANTHER" id="PTHR22884">
    <property type="entry name" value="SET DOMAIN PROTEINS"/>
    <property type="match status" value="1"/>
</dbReference>
<dbReference type="OrthoDB" id="422362at2759"/>
<evidence type="ECO:0000256" key="11">
    <source>
        <dbReference type="ARBA" id="ARBA00023242"/>
    </source>
</evidence>
<feature type="compositionally biased region" description="Low complexity" evidence="14">
    <location>
        <begin position="841"/>
        <end position="861"/>
    </location>
</feature>
<dbReference type="SUPFAM" id="SSF47676">
    <property type="entry name" value="Conserved domain common to transcription factors TFIIS, elongin A, CRSP70"/>
    <property type="match status" value="1"/>
</dbReference>
<evidence type="ECO:0000256" key="14">
    <source>
        <dbReference type="SAM" id="MobiDB-lite"/>
    </source>
</evidence>
<dbReference type="Pfam" id="PF00856">
    <property type="entry name" value="SET"/>
    <property type="match status" value="1"/>
</dbReference>
<dbReference type="InterPro" id="IPR044437">
    <property type="entry name" value="SETD2/Set2_SET"/>
</dbReference>
<evidence type="ECO:0000256" key="8">
    <source>
        <dbReference type="ARBA" id="ARBA00022691"/>
    </source>
</evidence>
<dbReference type="Gene3D" id="1.20.930.10">
    <property type="entry name" value="Conserved domain common to transcription factors TFIIS, elongin A, CRSP70"/>
    <property type="match status" value="1"/>
</dbReference>
<dbReference type="InterPro" id="IPR017923">
    <property type="entry name" value="TFIIS_N"/>
</dbReference>
<dbReference type="Pfam" id="PF08711">
    <property type="entry name" value="Med26"/>
    <property type="match status" value="1"/>
</dbReference>
<dbReference type="AlphaFoldDB" id="A0A9W7YFI3"/>
<comment type="subcellular location">
    <subcellularLocation>
        <location evidence="3">Chromosome</location>
    </subcellularLocation>
    <subcellularLocation>
        <location evidence="2">Nucleus</location>
    </subcellularLocation>
</comment>
<feature type="compositionally biased region" description="Acidic residues" evidence="14">
    <location>
        <begin position="262"/>
        <end position="281"/>
    </location>
</feature>
<keyword evidence="6" id="KW-0489">Methyltransferase</keyword>
<dbReference type="SUPFAM" id="SSF51045">
    <property type="entry name" value="WW domain"/>
    <property type="match status" value="1"/>
</dbReference>
<evidence type="ECO:0000256" key="12">
    <source>
        <dbReference type="ARBA" id="ARBA00030091"/>
    </source>
</evidence>
<feature type="domain" description="AWS" evidence="18">
    <location>
        <begin position="50"/>
        <end position="105"/>
    </location>
</feature>
<keyword evidence="9" id="KW-0805">Transcription regulation</keyword>
<keyword evidence="11" id="KW-0539">Nucleus</keyword>
<dbReference type="InterPro" id="IPR036020">
    <property type="entry name" value="WW_dom_sf"/>
</dbReference>
<dbReference type="CDD" id="cd19172">
    <property type="entry name" value="SET_SETD2"/>
    <property type="match status" value="1"/>
</dbReference>
<dbReference type="CDD" id="cd00201">
    <property type="entry name" value="WW"/>
    <property type="match status" value="1"/>
</dbReference>
<feature type="compositionally biased region" description="Basic residues" evidence="14">
    <location>
        <begin position="573"/>
        <end position="582"/>
    </location>
</feature>
<feature type="domain" description="WW" evidence="15">
    <location>
        <begin position="701"/>
        <end position="734"/>
    </location>
</feature>
<feature type="compositionally biased region" description="Low complexity" evidence="14">
    <location>
        <begin position="691"/>
        <end position="704"/>
    </location>
</feature>
<dbReference type="PROSITE" id="PS50280">
    <property type="entry name" value="SET"/>
    <property type="match status" value="1"/>
</dbReference>
<reference evidence="19" key="1">
    <citation type="submission" date="2022-07" db="EMBL/GenBank/DDBJ databases">
        <title>Phylogenomic reconstructions and comparative analyses of Kickxellomycotina fungi.</title>
        <authorList>
            <person name="Reynolds N.K."/>
            <person name="Stajich J.E."/>
            <person name="Barry K."/>
            <person name="Grigoriev I.V."/>
            <person name="Crous P."/>
            <person name="Smith M.E."/>
        </authorList>
    </citation>
    <scope>NUCLEOTIDE SEQUENCE</scope>
    <source>
        <strain evidence="19">BCRC 34381</strain>
    </source>
</reference>
<keyword evidence="5" id="KW-0158">Chromosome</keyword>
<evidence type="ECO:0000256" key="10">
    <source>
        <dbReference type="ARBA" id="ARBA00023163"/>
    </source>
</evidence>
<feature type="compositionally biased region" description="Basic and acidic residues" evidence="14">
    <location>
        <begin position="795"/>
        <end position="812"/>
    </location>
</feature>
<dbReference type="GO" id="GO:0140955">
    <property type="term" value="F:histone H3K36 trimethyltransferase activity"/>
    <property type="evidence" value="ECO:0007669"/>
    <property type="project" value="UniProtKB-EC"/>
</dbReference>
<evidence type="ECO:0000256" key="3">
    <source>
        <dbReference type="ARBA" id="ARBA00004286"/>
    </source>
</evidence>
<dbReference type="SUPFAM" id="SSF82199">
    <property type="entry name" value="SET domain"/>
    <property type="match status" value="1"/>
</dbReference>
<feature type="region of interest" description="Disordered" evidence="14">
    <location>
        <begin position="723"/>
        <end position="883"/>
    </location>
</feature>
<dbReference type="InterPro" id="IPR038190">
    <property type="entry name" value="SRI_sf"/>
</dbReference>
<dbReference type="SMART" id="SM00317">
    <property type="entry name" value="SET"/>
    <property type="match status" value="1"/>
</dbReference>
<evidence type="ECO:0000259" key="15">
    <source>
        <dbReference type="PROSITE" id="PS50020"/>
    </source>
</evidence>
<dbReference type="InterPro" id="IPR035441">
    <property type="entry name" value="TFIIS/LEDGF_dom_sf"/>
</dbReference>
<feature type="compositionally biased region" description="Basic and acidic residues" evidence="14">
    <location>
        <begin position="615"/>
        <end position="638"/>
    </location>
</feature>
<evidence type="ECO:0000256" key="6">
    <source>
        <dbReference type="ARBA" id="ARBA00022603"/>
    </source>
</evidence>
<evidence type="ECO:0000256" key="7">
    <source>
        <dbReference type="ARBA" id="ARBA00022679"/>
    </source>
</evidence>
<dbReference type="InterPro" id="IPR013257">
    <property type="entry name" value="SRI"/>
</dbReference>
<dbReference type="InterPro" id="IPR001202">
    <property type="entry name" value="WW_dom"/>
</dbReference>
<evidence type="ECO:0000259" key="17">
    <source>
        <dbReference type="PROSITE" id="PS50868"/>
    </source>
</evidence>
<evidence type="ECO:0000259" key="16">
    <source>
        <dbReference type="PROSITE" id="PS50280"/>
    </source>
</evidence>
<dbReference type="InterPro" id="IPR006560">
    <property type="entry name" value="AWS_dom"/>
</dbReference>
<evidence type="ECO:0000256" key="2">
    <source>
        <dbReference type="ARBA" id="ARBA00004123"/>
    </source>
</evidence>
<dbReference type="PROSITE" id="PS51215">
    <property type="entry name" value="AWS"/>
    <property type="match status" value="1"/>
</dbReference>
<sequence>MPGPPPQAPASSAADTATEGVDVTEKALALFEAIDRNIFVRVATDASKHEESLPCHCRYNPDTDPRVQACGESSDCINRLVQMECNPLTCPCGSHCMNRRFQKRQYAKVRVVDAGRKGFGVLAVEDLDAGAFVMEYMGEVVTAAEFRKRTHVYQAEGIRHHYFMSIGNGKVIDATRKGCVARFINHSCGPNCVLQKWMVGGAIRMGIFAERPIRRGEEITFDYKFERLADSEPQLCYCGSPECKGIIGVAKERASRAAGPPGDEDADSNADAADIDEEIEDGTVTRHQRDDIRRRHAAVDDDDDEYASDEGSGGESEPDDGYSRARRRTMKGLTSPEQVLKFVQIMHRSSRQTRIVGILIGKLVETSDRRLLKSLIALQGMGILRAWLQDYDGDDVMLIQILQCIGHMPIATRNTIDESRLEDVVKPLCAYSDENVSSLARDLVERWSALRRVFKIPKKARKESASATPASGAQSPGAPAPRDAASDAAGSREAGAACVGGSDGGSGGSSAPARWRNSPAPQQRMRSESPRGVDVMPRRDSPASWERRPGGQSPAGAARLDRPAGRPPFPAHAPRHYAHTPRSRSPPDYRRATPSRFGRAATAGDHSPHHRQPHRPSDYHHHHHDDDDHSQRPRERFGRWGPQSTFRTSESDRPYSADTSRERTSYAGGYGSNGNSSNGSIHAGGPRHDAAPAAEAAGGAPRLAPGWRMAYSKDRQAYYYHETTKETQWDPPLAEPAAQDAGGRHADGAARRRHDARSYPALVAADRQAGSSGGWPEKGTMGAASPPAAPAATSDGRESGKSRQDELVERALRLNVQTPQGSGKAGAQQLVTPDTDGEPGANGAAAAAADGAAAATEMAARAGGGAVRRNSPDSGLEQPAAKRERLEKRAMAELANFVVRAMSKHKDQVGHEGFKHEARKITKILMEKERKAAAFDPQRLVELGPHKKAKIRQFVADYMEKLATRQAPSGAGREA</sequence>
<dbReference type="Pfam" id="PF17907">
    <property type="entry name" value="AWS"/>
    <property type="match status" value="1"/>
</dbReference>
<accession>A0A9W7YFI3</accession>
<feature type="compositionally biased region" description="Basic and acidic residues" evidence="14">
    <location>
        <begin position="283"/>
        <end position="299"/>
    </location>
</feature>
<feature type="region of interest" description="Disordered" evidence="14">
    <location>
        <begin position="458"/>
        <end position="704"/>
    </location>
</feature>
<feature type="compositionally biased region" description="Low complexity" evidence="14">
    <location>
        <begin position="673"/>
        <end position="684"/>
    </location>
</feature>